<dbReference type="SUPFAM" id="SSF48179">
    <property type="entry name" value="6-phosphogluconate dehydrogenase C-terminal domain-like"/>
    <property type="match status" value="1"/>
</dbReference>
<keyword evidence="7" id="KW-1185">Reference proteome</keyword>
<dbReference type="Proteomes" id="UP001595817">
    <property type="component" value="Unassembled WGS sequence"/>
</dbReference>
<dbReference type="Gene3D" id="1.10.1040.10">
    <property type="entry name" value="N-(1-d-carboxylethyl)-l-norvaline Dehydrogenase, domain 2"/>
    <property type="match status" value="1"/>
</dbReference>
<comment type="similarity">
    <text evidence="1">Belongs to the HIBADH-related family.</text>
</comment>
<dbReference type="InterPro" id="IPR036291">
    <property type="entry name" value="NAD(P)-bd_dom_sf"/>
</dbReference>
<dbReference type="InterPro" id="IPR029154">
    <property type="entry name" value="HIBADH-like_NADP-bd"/>
</dbReference>
<dbReference type="RefSeq" id="WP_378152081.1">
    <property type="nucleotide sequence ID" value="NZ_JBHSEC010000002.1"/>
</dbReference>
<dbReference type="PANTHER" id="PTHR43060">
    <property type="entry name" value="3-HYDROXYISOBUTYRATE DEHYDROGENASE-LIKE 1, MITOCHONDRIAL-RELATED"/>
    <property type="match status" value="1"/>
</dbReference>
<name>A0ABV8X2P9_9LACT</name>
<reference evidence="7" key="1">
    <citation type="journal article" date="2019" name="Int. J. Syst. Evol. Microbiol.">
        <title>The Global Catalogue of Microorganisms (GCM) 10K type strain sequencing project: providing services to taxonomists for standard genome sequencing and annotation.</title>
        <authorList>
            <consortium name="The Broad Institute Genomics Platform"/>
            <consortium name="The Broad Institute Genome Sequencing Center for Infectious Disease"/>
            <person name="Wu L."/>
            <person name="Ma J."/>
        </authorList>
    </citation>
    <scope>NUCLEOTIDE SEQUENCE [LARGE SCALE GENOMIC DNA]</scope>
    <source>
        <strain evidence="7">CCUG 59778</strain>
    </source>
</reference>
<evidence type="ECO:0000256" key="3">
    <source>
        <dbReference type="ARBA" id="ARBA00023027"/>
    </source>
</evidence>
<sequence>MEKSLSIGFIGTGVMGKSIVRHLLKAGHKLTVYSRTKEKAADLLEEGAVWADHPSDAAKNAEVVFTMVGYPSDVEEVYFGEHGIFTIAEKGQIVVDMTTSEPTLAIRIAEQAAALDMHSIDAPVSGGDVGAKNGTLSIMCGGEKEVFDRLLPVFSLFGGNIVYQGKAGAGQHTKMSNQIAISTNMIGVCEALVYAKKAGLDLETVLKSISSGAAGSWSLSNYPKRILQGDLEPGFYIKHFLKDMRIALMEAEQMGLELPGLKLAKEIYDQLAEDGYKEKGIHALIRYYMD</sequence>
<dbReference type="EMBL" id="JBHSEC010000002">
    <property type="protein sequence ID" value="MFC4409394.1"/>
    <property type="molecule type" value="Genomic_DNA"/>
</dbReference>
<dbReference type="PANTHER" id="PTHR43060:SF15">
    <property type="entry name" value="3-HYDROXYISOBUTYRATE DEHYDROGENASE-LIKE 1, MITOCHONDRIAL-RELATED"/>
    <property type="match status" value="1"/>
</dbReference>
<dbReference type="InterPro" id="IPR006115">
    <property type="entry name" value="6PGDH_NADP-bd"/>
</dbReference>
<evidence type="ECO:0000256" key="1">
    <source>
        <dbReference type="ARBA" id="ARBA00009080"/>
    </source>
</evidence>
<dbReference type="Pfam" id="PF03446">
    <property type="entry name" value="NAD_binding_2"/>
    <property type="match status" value="1"/>
</dbReference>
<dbReference type="Gene3D" id="3.40.50.720">
    <property type="entry name" value="NAD(P)-binding Rossmann-like Domain"/>
    <property type="match status" value="1"/>
</dbReference>
<dbReference type="SUPFAM" id="SSF51735">
    <property type="entry name" value="NAD(P)-binding Rossmann-fold domains"/>
    <property type="match status" value="1"/>
</dbReference>
<organism evidence="6 7">
    <name type="scientific">Chungangia koreensis</name>
    <dbReference type="NCBI Taxonomy" id="752657"/>
    <lineage>
        <taxon>Bacteria</taxon>
        <taxon>Bacillati</taxon>
        <taxon>Bacillota</taxon>
        <taxon>Bacilli</taxon>
        <taxon>Lactobacillales</taxon>
        <taxon>Chungangia</taxon>
    </lineage>
</organism>
<keyword evidence="2 6" id="KW-0560">Oxidoreductase</keyword>
<evidence type="ECO:0000259" key="4">
    <source>
        <dbReference type="Pfam" id="PF03446"/>
    </source>
</evidence>
<feature type="domain" description="6-phosphogluconate dehydrogenase NADP-binding" evidence="4">
    <location>
        <begin position="6"/>
        <end position="165"/>
    </location>
</feature>
<dbReference type="InterPro" id="IPR013328">
    <property type="entry name" value="6PGD_dom2"/>
</dbReference>
<evidence type="ECO:0000256" key="2">
    <source>
        <dbReference type="ARBA" id="ARBA00023002"/>
    </source>
</evidence>
<dbReference type="GO" id="GO:0016491">
    <property type="term" value="F:oxidoreductase activity"/>
    <property type="evidence" value="ECO:0007669"/>
    <property type="project" value="UniProtKB-KW"/>
</dbReference>
<comment type="caution">
    <text evidence="6">The sequence shown here is derived from an EMBL/GenBank/DDBJ whole genome shotgun (WGS) entry which is preliminary data.</text>
</comment>
<dbReference type="PIRSF" id="PIRSF000103">
    <property type="entry name" value="HIBADH"/>
    <property type="match status" value="1"/>
</dbReference>
<accession>A0ABV8X2P9</accession>
<feature type="domain" description="3-hydroxyisobutyrate dehydrogenase-like NAD-binding" evidence="5">
    <location>
        <begin position="168"/>
        <end position="288"/>
    </location>
</feature>
<dbReference type="InterPro" id="IPR008927">
    <property type="entry name" value="6-PGluconate_DH-like_C_sf"/>
</dbReference>
<proteinExistence type="inferred from homology"/>
<dbReference type="Pfam" id="PF14833">
    <property type="entry name" value="NAD_binding_11"/>
    <property type="match status" value="1"/>
</dbReference>
<evidence type="ECO:0000259" key="5">
    <source>
        <dbReference type="Pfam" id="PF14833"/>
    </source>
</evidence>
<protein>
    <submittedName>
        <fullName evidence="6">NAD(P)-dependent oxidoreductase</fullName>
        <ecNumber evidence="6">1.1.-.-</ecNumber>
    </submittedName>
</protein>
<gene>
    <name evidence="6" type="ORF">ACFOZY_02965</name>
</gene>
<evidence type="ECO:0000313" key="6">
    <source>
        <dbReference type="EMBL" id="MFC4409394.1"/>
    </source>
</evidence>
<keyword evidence="3" id="KW-0520">NAD</keyword>
<dbReference type="InterPro" id="IPR015815">
    <property type="entry name" value="HIBADH-related"/>
</dbReference>
<dbReference type="EC" id="1.1.-.-" evidence="6"/>
<evidence type="ECO:0000313" key="7">
    <source>
        <dbReference type="Proteomes" id="UP001595817"/>
    </source>
</evidence>